<proteinExistence type="predicted"/>
<evidence type="ECO:0000313" key="3">
    <source>
        <dbReference type="Proteomes" id="UP000034029"/>
    </source>
</evidence>
<dbReference type="EMBL" id="FOTB01000001">
    <property type="protein sequence ID" value="SFK56866.1"/>
    <property type="molecule type" value="Genomic_DNA"/>
</dbReference>
<dbReference type="AlphaFoldDB" id="A0A0F7HKX4"/>
<organism evidence="2 4">
    <name type="scientific">Salinicoccus halodurans</name>
    <dbReference type="NCBI Taxonomy" id="407035"/>
    <lineage>
        <taxon>Bacteria</taxon>
        <taxon>Bacillati</taxon>
        <taxon>Bacillota</taxon>
        <taxon>Bacilli</taxon>
        <taxon>Bacillales</taxon>
        <taxon>Staphylococcaceae</taxon>
        <taxon>Salinicoccus</taxon>
    </lineage>
</organism>
<accession>A0A0F7HKX4</accession>
<reference evidence="2 4" key="3">
    <citation type="submission" date="2016-10" db="EMBL/GenBank/DDBJ databases">
        <authorList>
            <person name="Varghese N."/>
            <person name="Submissions S."/>
        </authorList>
    </citation>
    <scope>NUCLEOTIDE SEQUENCE [LARGE SCALE GENOMIC DNA]</scope>
    <source>
        <strain evidence="2 4">CGMCC 1.6501</strain>
    </source>
</reference>
<evidence type="ECO:0000313" key="4">
    <source>
        <dbReference type="Proteomes" id="UP000183090"/>
    </source>
</evidence>
<dbReference type="RefSeq" id="WP_046790044.1">
    <property type="nucleotide sequence ID" value="NZ_CP011366.1"/>
</dbReference>
<keyword evidence="3" id="KW-1185">Reference proteome</keyword>
<dbReference type="Proteomes" id="UP000034029">
    <property type="component" value="Chromosome"/>
</dbReference>
<protein>
    <recommendedName>
        <fullName evidence="5">DUF2922 domain-containing protein</fullName>
    </recommendedName>
</protein>
<dbReference type="EMBL" id="CP011366">
    <property type="protein sequence ID" value="AKG73856.1"/>
    <property type="molecule type" value="Genomic_DNA"/>
</dbReference>
<dbReference type="KEGG" id="shv:AAT16_06215"/>
<evidence type="ECO:0000313" key="2">
    <source>
        <dbReference type="EMBL" id="SFK56866.1"/>
    </source>
</evidence>
<dbReference type="Pfam" id="PF11148">
    <property type="entry name" value="DUF2922"/>
    <property type="match status" value="1"/>
</dbReference>
<dbReference type="Proteomes" id="UP000183090">
    <property type="component" value="Unassembled WGS sequence"/>
</dbReference>
<evidence type="ECO:0000313" key="1">
    <source>
        <dbReference type="EMBL" id="AKG73856.1"/>
    </source>
</evidence>
<dbReference type="InterPro" id="IPR021321">
    <property type="entry name" value="DUF2922"/>
</dbReference>
<reference evidence="3" key="2">
    <citation type="submission" date="2015-04" db="EMBL/GenBank/DDBJ databases">
        <title>Complete genome sequence of Salinicoccus halodurans strain H3B36, isolated from the Qaidam basin of China.</title>
        <authorList>
            <person name="Ma Y."/>
            <person name="Jiang K."/>
            <person name="Xue Y."/>
        </authorList>
    </citation>
    <scope>NUCLEOTIDE SEQUENCE [LARGE SCALE GENOMIC DNA]</scope>
    <source>
        <strain evidence="3">H3B36</strain>
    </source>
</reference>
<reference evidence="1 3" key="1">
    <citation type="journal article" date="2015" name="Int. J. Syst. Evol. Microbiol.">
        <title>Complete genome sequence of Salinicoccus halodurans H3B36, isolated from the Qaidam Basin in China.</title>
        <authorList>
            <person name="Jiang K."/>
            <person name="Xue Y."/>
            <person name="Ma Y."/>
        </authorList>
    </citation>
    <scope>NUCLEOTIDE SEQUENCE [LARGE SCALE GENOMIC DNA]</scope>
    <source>
        <strain evidence="1 3">H3B36</strain>
    </source>
</reference>
<dbReference type="OrthoDB" id="2409501at2"/>
<sequence length="70" mass="7590">MTKKLVVVFNTDADRRFTLNISNPADDLTEAVLLEEAGRIIATDALAPTQGKPVSVHSAKIVEQNVTELI</sequence>
<name>A0A0F7HKX4_9STAP</name>
<evidence type="ECO:0008006" key="5">
    <source>
        <dbReference type="Google" id="ProtNLM"/>
    </source>
</evidence>
<gene>
    <name evidence="1" type="ORF">AAT16_06215</name>
    <name evidence="2" type="ORF">SAMN05216235_0482</name>
</gene>